<sequence length="25" mass="2639">MDYVNGGIVAIATNTCSMIGLYFAN</sequence>
<evidence type="ECO:0000313" key="2">
    <source>
        <dbReference type="EMBL" id="KAF7803961.1"/>
    </source>
</evidence>
<keyword evidence="1" id="KW-0812">Transmembrane</keyword>
<keyword evidence="1" id="KW-1133">Transmembrane helix</keyword>
<name>A0A834W322_9FABA</name>
<reference evidence="2" key="1">
    <citation type="submission" date="2020-09" db="EMBL/GenBank/DDBJ databases">
        <title>Genome-Enabled Discovery of Anthraquinone Biosynthesis in Senna tora.</title>
        <authorList>
            <person name="Kang S.-H."/>
            <person name="Pandey R.P."/>
            <person name="Lee C.-M."/>
            <person name="Sim J.-S."/>
            <person name="Jeong J.-T."/>
            <person name="Choi B.-S."/>
            <person name="Jung M."/>
            <person name="Ginzburg D."/>
            <person name="Zhao K."/>
            <person name="Won S.Y."/>
            <person name="Oh T.-J."/>
            <person name="Yu Y."/>
            <person name="Kim N.-H."/>
            <person name="Lee O.R."/>
            <person name="Lee T.-H."/>
            <person name="Bashyal P."/>
            <person name="Kim T.-S."/>
            <person name="Lee W.-H."/>
            <person name="Kawkins C."/>
            <person name="Kim C.-K."/>
            <person name="Kim J.S."/>
            <person name="Ahn B.O."/>
            <person name="Rhee S.Y."/>
            <person name="Sohng J.K."/>
        </authorList>
    </citation>
    <scope>NUCLEOTIDE SEQUENCE</scope>
    <source>
        <tissue evidence="2">Leaf</tissue>
    </source>
</reference>
<evidence type="ECO:0000313" key="3">
    <source>
        <dbReference type="Proteomes" id="UP000634136"/>
    </source>
</evidence>
<keyword evidence="1" id="KW-0472">Membrane</keyword>
<dbReference type="Proteomes" id="UP000634136">
    <property type="component" value="Unassembled WGS sequence"/>
</dbReference>
<accession>A0A834W322</accession>
<protein>
    <submittedName>
        <fullName evidence="2">Uncharacterized protein</fullName>
    </submittedName>
</protein>
<proteinExistence type="predicted"/>
<keyword evidence="3" id="KW-1185">Reference proteome</keyword>
<comment type="caution">
    <text evidence="2">The sequence shown here is derived from an EMBL/GenBank/DDBJ whole genome shotgun (WGS) entry which is preliminary data.</text>
</comment>
<dbReference type="EMBL" id="JAAIUW010000013">
    <property type="protein sequence ID" value="KAF7803961.1"/>
    <property type="molecule type" value="Genomic_DNA"/>
</dbReference>
<gene>
    <name evidence="2" type="ORF">G2W53_043072</name>
</gene>
<feature type="transmembrane region" description="Helical" evidence="1">
    <location>
        <begin position="6"/>
        <end position="24"/>
    </location>
</feature>
<dbReference type="AlphaFoldDB" id="A0A834W322"/>
<evidence type="ECO:0000256" key="1">
    <source>
        <dbReference type="SAM" id="Phobius"/>
    </source>
</evidence>
<organism evidence="2 3">
    <name type="scientific">Senna tora</name>
    <dbReference type="NCBI Taxonomy" id="362788"/>
    <lineage>
        <taxon>Eukaryota</taxon>
        <taxon>Viridiplantae</taxon>
        <taxon>Streptophyta</taxon>
        <taxon>Embryophyta</taxon>
        <taxon>Tracheophyta</taxon>
        <taxon>Spermatophyta</taxon>
        <taxon>Magnoliopsida</taxon>
        <taxon>eudicotyledons</taxon>
        <taxon>Gunneridae</taxon>
        <taxon>Pentapetalae</taxon>
        <taxon>rosids</taxon>
        <taxon>fabids</taxon>
        <taxon>Fabales</taxon>
        <taxon>Fabaceae</taxon>
        <taxon>Caesalpinioideae</taxon>
        <taxon>Cassia clade</taxon>
        <taxon>Senna</taxon>
    </lineage>
</organism>